<dbReference type="Proteomes" id="UP001239111">
    <property type="component" value="Chromosome 2"/>
</dbReference>
<keyword evidence="2" id="KW-1185">Reference proteome</keyword>
<protein>
    <submittedName>
        <fullName evidence="1">Uncharacterized protein</fullName>
    </submittedName>
</protein>
<evidence type="ECO:0000313" key="2">
    <source>
        <dbReference type="Proteomes" id="UP001239111"/>
    </source>
</evidence>
<organism evidence="1 2">
    <name type="scientific">Eretmocerus hayati</name>
    <dbReference type="NCBI Taxonomy" id="131215"/>
    <lineage>
        <taxon>Eukaryota</taxon>
        <taxon>Metazoa</taxon>
        <taxon>Ecdysozoa</taxon>
        <taxon>Arthropoda</taxon>
        <taxon>Hexapoda</taxon>
        <taxon>Insecta</taxon>
        <taxon>Pterygota</taxon>
        <taxon>Neoptera</taxon>
        <taxon>Endopterygota</taxon>
        <taxon>Hymenoptera</taxon>
        <taxon>Apocrita</taxon>
        <taxon>Proctotrupomorpha</taxon>
        <taxon>Chalcidoidea</taxon>
        <taxon>Aphelinidae</taxon>
        <taxon>Aphelininae</taxon>
        <taxon>Eretmocerus</taxon>
    </lineage>
</organism>
<evidence type="ECO:0000313" key="1">
    <source>
        <dbReference type="EMBL" id="KAJ8676851.1"/>
    </source>
</evidence>
<accession>A0ACC2P098</accession>
<proteinExistence type="predicted"/>
<sequence length="729" mass="83228">MDLNKLKRKYVGVAKNPKMTSELQHQWWRILKRKWTDRALALPGRNCVTPVTATTRRKSMSQLSDEVNRKNKDSPAHWNGQDGAFLRTNREGHNNQNSGDYTNALPMDMHDEESSHVPELYSSDSEDDSPTDDEDPHGKSTSRHADLFKKVKISNETTPAALLRIVFRHSFKNKTCFSGIVDHARIINATSGTQILPDTRYLFDKLCNHGVSYVLHAICPECSNHAGIFEEASPTIDCGSCGFNFKAMNHSDSCYFAIIDLTEAVRDLLELYEDYYDYVVNRREHDPNRMTDVNDGQLYIDIVEEFPRSPGVSHATGAMRYPHFIPPAPPRAVMNHFYLASEALREGKDYCLGVKPTVSPLINLKDFNIINSFVPEPTHQTSGGTGKQVTESILNTLPAKSKLLINHYLEKIRVPTQFGQYCRTMDSKGELKCREWENWILYFSIPTLSKVVKDEKILIHWGYLVDSTHLSQQSSITSAERAKIRSKLHEFSKGSKSLYTLESMTYNMHQSEHVADSIDQWEPAWAHSAYAFESANGDYADCVKSEKGVILQIIRHLNFHRFDHMLQQKSDPFTSKIVEGYCDGMVGGEQAKHLRVNSNTYLGKPRVVDLESMKKWMVNPSTKSYIKYVIGRCLFMSAEKQNRRSCNYFAQLKCGSFIKILKFLVDVREEKETTVCKFINVRDNCYARAMKEIVSFDEGEELIPTSVIEKICIHIEIESTAYNIPSPNM</sequence>
<comment type="caution">
    <text evidence="1">The sequence shown here is derived from an EMBL/GenBank/DDBJ whole genome shotgun (WGS) entry which is preliminary data.</text>
</comment>
<reference evidence="1" key="1">
    <citation type="submission" date="2023-04" db="EMBL/GenBank/DDBJ databases">
        <title>A chromosome-level genome assembly of the parasitoid wasp Eretmocerus hayati.</title>
        <authorList>
            <person name="Zhong Y."/>
            <person name="Liu S."/>
            <person name="Liu Y."/>
        </authorList>
    </citation>
    <scope>NUCLEOTIDE SEQUENCE</scope>
    <source>
        <strain evidence="1">ZJU_SS_LIU_2023</strain>
    </source>
</reference>
<gene>
    <name evidence="1" type="ORF">QAD02_012638</name>
</gene>
<dbReference type="EMBL" id="CM056742">
    <property type="protein sequence ID" value="KAJ8676851.1"/>
    <property type="molecule type" value="Genomic_DNA"/>
</dbReference>
<name>A0ACC2P098_9HYME</name>